<keyword evidence="4" id="KW-0808">Transferase</keyword>
<gene>
    <name evidence="9" type="ORF">EV421DRAFT_1742192</name>
</gene>
<dbReference type="Gene3D" id="2.170.270.10">
    <property type="entry name" value="SET domain"/>
    <property type="match status" value="1"/>
</dbReference>
<evidence type="ECO:0000256" key="3">
    <source>
        <dbReference type="ARBA" id="ARBA00022603"/>
    </source>
</evidence>
<evidence type="ECO:0000313" key="9">
    <source>
        <dbReference type="EMBL" id="KAK0432683.1"/>
    </source>
</evidence>
<comment type="subcellular location">
    <subcellularLocation>
        <location evidence="1">Chromosome</location>
    </subcellularLocation>
</comment>
<dbReference type="CDD" id="cd08161">
    <property type="entry name" value="SET"/>
    <property type="match status" value="1"/>
</dbReference>
<proteinExistence type="predicted"/>
<dbReference type="Pfam" id="PF00856">
    <property type="entry name" value="SET"/>
    <property type="match status" value="1"/>
</dbReference>
<accession>A0AA39IYB3</accession>
<dbReference type="SUPFAM" id="SSF82199">
    <property type="entry name" value="SET domain"/>
    <property type="match status" value="1"/>
</dbReference>
<evidence type="ECO:0000256" key="7">
    <source>
        <dbReference type="ARBA" id="ARBA00022833"/>
    </source>
</evidence>
<organism evidence="9 10">
    <name type="scientific">Armillaria borealis</name>
    <dbReference type="NCBI Taxonomy" id="47425"/>
    <lineage>
        <taxon>Eukaryota</taxon>
        <taxon>Fungi</taxon>
        <taxon>Dikarya</taxon>
        <taxon>Basidiomycota</taxon>
        <taxon>Agaricomycotina</taxon>
        <taxon>Agaricomycetes</taxon>
        <taxon>Agaricomycetidae</taxon>
        <taxon>Agaricales</taxon>
        <taxon>Marasmiineae</taxon>
        <taxon>Physalacriaceae</taxon>
        <taxon>Armillaria</taxon>
    </lineage>
</organism>
<comment type="caution">
    <text evidence="9">The sequence shown here is derived from an EMBL/GenBank/DDBJ whole genome shotgun (WGS) entry which is preliminary data.</text>
</comment>
<dbReference type="AlphaFoldDB" id="A0AA39IYB3"/>
<keyword evidence="2" id="KW-0158">Chromosome</keyword>
<keyword evidence="3" id="KW-0489">Methyltransferase</keyword>
<reference evidence="9" key="1">
    <citation type="submission" date="2023-06" db="EMBL/GenBank/DDBJ databases">
        <authorList>
            <consortium name="Lawrence Berkeley National Laboratory"/>
            <person name="Ahrendt S."/>
            <person name="Sahu N."/>
            <person name="Indic B."/>
            <person name="Wong-Bajracharya J."/>
            <person name="Merenyi Z."/>
            <person name="Ke H.-M."/>
            <person name="Monk M."/>
            <person name="Kocsube S."/>
            <person name="Drula E."/>
            <person name="Lipzen A."/>
            <person name="Balint B."/>
            <person name="Henrissat B."/>
            <person name="Andreopoulos B."/>
            <person name="Martin F.M."/>
            <person name="Harder C.B."/>
            <person name="Rigling D."/>
            <person name="Ford K.L."/>
            <person name="Foster G.D."/>
            <person name="Pangilinan J."/>
            <person name="Papanicolaou A."/>
            <person name="Barry K."/>
            <person name="LaButti K."/>
            <person name="Viragh M."/>
            <person name="Koriabine M."/>
            <person name="Yan M."/>
            <person name="Riley R."/>
            <person name="Champramary S."/>
            <person name="Plett K.L."/>
            <person name="Tsai I.J."/>
            <person name="Slot J."/>
            <person name="Sipos G."/>
            <person name="Plett J."/>
            <person name="Nagy L.G."/>
            <person name="Grigoriev I.V."/>
        </authorList>
    </citation>
    <scope>NUCLEOTIDE SEQUENCE</scope>
    <source>
        <strain evidence="9">FPL87.14</strain>
    </source>
</reference>
<sequence>MLGHRCMLQPQPSGPDKEAQLCLQSLNFDDGRLKDFEGIPIFECHEGCLCNDRVGIGLFNYDIMFISKLKLRRRDGAKGIFLSGSDSVRKGLSLELILVNISEILGILTKLIYQNHSCEPNCRVVACYVNEGNLAKALIAIFTEREIHPGEELTLSYFGSIQVSFNALPPSLLLIEVKANAWYNAVGP</sequence>
<evidence type="ECO:0000313" key="10">
    <source>
        <dbReference type="Proteomes" id="UP001175226"/>
    </source>
</evidence>
<protein>
    <recommendedName>
        <fullName evidence="8">SET domain-containing protein</fullName>
    </recommendedName>
</protein>
<dbReference type="GO" id="GO:0008168">
    <property type="term" value="F:methyltransferase activity"/>
    <property type="evidence" value="ECO:0007669"/>
    <property type="project" value="UniProtKB-KW"/>
</dbReference>
<dbReference type="PANTHER" id="PTHR46223:SF3">
    <property type="entry name" value="HISTONE-LYSINE N-METHYLTRANSFERASE SET-23"/>
    <property type="match status" value="1"/>
</dbReference>
<name>A0AA39IYB3_9AGAR</name>
<evidence type="ECO:0000256" key="4">
    <source>
        <dbReference type="ARBA" id="ARBA00022679"/>
    </source>
</evidence>
<evidence type="ECO:0000256" key="6">
    <source>
        <dbReference type="ARBA" id="ARBA00022723"/>
    </source>
</evidence>
<dbReference type="GO" id="GO:0005694">
    <property type="term" value="C:chromosome"/>
    <property type="evidence" value="ECO:0007669"/>
    <property type="project" value="UniProtKB-SubCell"/>
</dbReference>
<keyword evidence="7" id="KW-0862">Zinc</keyword>
<dbReference type="InterPro" id="IPR050973">
    <property type="entry name" value="H3K9_Histone-Lys_N-MTase"/>
</dbReference>
<keyword evidence="10" id="KW-1185">Reference proteome</keyword>
<evidence type="ECO:0000256" key="5">
    <source>
        <dbReference type="ARBA" id="ARBA00022691"/>
    </source>
</evidence>
<dbReference type="InterPro" id="IPR001214">
    <property type="entry name" value="SET_dom"/>
</dbReference>
<dbReference type="GO" id="GO:0032259">
    <property type="term" value="P:methylation"/>
    <property type="evidence" value="ECO:0007669"/>
    <property type="project" value="UniProtKB-KW"/>
</dbReference>
<evidence type="ECO:0000259" key="8">
    <source>
        <dbReference type="PROSITE" id="PS50280"/>
    </source>
</evidence>
<dbReference type="PROSITE" id="PS50280">
    <property type="entry name" value="SET"/>
    <property type="match status" value="1"/>
</dbReference>
<evidence type="ECO:0000256" key="1">
    <source>
        <dbReference type="ARBA" id="ARBA00004286"/>
    </source>
</evidence>
<dbReference type="PANTHER" id="PTHR46223">
    <property type="entry name" value="HISTONE-LYSINE N-METHYLTRANSFERASE SUV39H"/>
    <property type="match status" value="1"/>
</dbReference>
<dbReference type="Proteomes" id="UP001175226">
    <property type="component" value="Unassembled WGS sequence"/>
</dbReference>
<keyword evidence="6" id="KW-0479">Metal-binding</keyword>
<dbReference type="InterPro" id="IPR046341">
    <property type="entry name" value="SET_dom_sf"/>
</dbReference>
<dbReference type="EMBL" id="JAUEPT010000091">
    <property type="protein sequence ID" value="KAK0432683.1"/>
    <property type="molecule type" value="Genomic_DNA"/>
</dbReference>
<dbReference type="GO" id="GO:0046872">
    <property type="term" value="F:metal ion binding"/>
    <property type="evidence" value="ECO:0007669"/>
    <property type="project" value="UniProtKB-KW"/>
</dbReference>
<feature type="domain" description="SET" evidence="8">
    <location>
        <begin position="67"/>
        <end position="158"/>
    </location>
</feature>
<keyword evidence="5" id="KW-0949">S-adenosyl-L-methionine</keyword>
<evidence type="ECO:0000256" key="2">
    <source>
        <dbReference type="ARBA" id="ARBA00022454"/>
    </source>
</evidence>